<dbReference type="SUPFAM" id="SSF103481">
    <property type="entry name" value="Multidrug resistance efflux transporter EmrE"/>
    <property type="match status" value="2"/>
</dbReference>
<evidence type="ECO:0000256" key="7">
    <source>
        <dbReference type="SAM" id="Phobius"/>
    </source>
</evidence>
<keyword evidence="5 7" id="KW-0472">Membrane</keyword>
<feature type="region of interest" description="Disordered" evidence="6">
    <location>
        <begin position="298"/>
        <end position="323"/>
    </location>
</feature>
<dbReference type="EMBL" id="BAAAPW010000003">
    <property type="protein sequence ID" value="GAA2037832.1"/>
    <property type="molecule type" value="Genomic_DNA"/>
</dbReference>
<keyword evidence="10" id="KW-1185">Reference proteome</keyword>
<comment type="similarity">
    <text evidence="2">Belongs to the EamA transporter family.</text>
</comment>
<keyword evidence="4 7" id="KW-1133">Transmembrane helix</keyword>
<evidence type="ECO:0000313" key="10">
    <source>
        <dbReference type="Proteomes" id="UP001501196"/>
    </source>
</evidence>
<evidence type="ECO:0000256" key="5">
    <source>
        <dbReference type="ARBA" id="ARBA00023136"/>
    </source>
</evidence>
<feature type="domain" description="EamA" evidence="8">
    <location>
        <begin position="148"/>
        <end position="282"/>
    </location>
</feature>
<feature type="transmembrane region" description="Helical" evidence="7">
    <location>
        <begin position="267"/>
        <end position="289"/>
    </location>
</feature>
<dbReference type="Proteomes" id="UP001501196">
    <property type="component" value="Unassembled WGS sequence"/>
</dbReference>
<comment type="caution">
    <text evidence="9">The sequence shown here is derived from an EMBL/GenBank/DDBJ whole genome shotgun (WGS) entry which is preliminary data.</text>
</comment>
<comment type="subcellular location">
    <subcellularLocation>
        <location evidence="1">Membrane</location>
        <topology evidence="1">Multi-pass membrane protein</topology>
    </subcellularLocation>
</comment>
<feature type="transmembrane region" description="Helical" evidence="7">
    <location>
        <begin position="242"/>
        <end position="261"/>
    </location>
</feature>
<feature type="transmembrane region" description="Helical" evidence="7">
    <location>
        <begin position="206"/>
        <end position="230"/>
    </location>
</feature>
<dbReference type="PANTHER" id="PTHR32322:SF9">
    <property type="entry name" value="AMINO-ACID METABOLITE EFFLUX PUMP-RELATED"/>
    <property type="match status" value="1"/>
</dbReference>
<evidence type="ECO:0000256" key="1">
    <source>
        <dbReference type="ARBA" id="ARBA00004141"/>
    </source>
</evidence>
<evidence type="ECO:0000259" key="8">
    <source>
        <dbReference type="Pfam" id="PF00892"/>
    </source>
</evidence>
<evidence type="ECO:0000256" key="2">
    <source>
        <dbReference type="ARBA" id="ARBA00007362"/>
    </source>
</evidence>
<feature type="transmembrane region" description="Helical" evidence="7">
    <location>
        <begin position="175"/>
        <end position="194"/>
    </location>
</feature>
<feature type="transmembrane region" description="Helical" evidence="7">
    <location>
        <begin position="141"/>
        <end position="163"/>
    </location>
</feature>
<sequence length="323" mass="32837">MSVRHTLLAVLVAVIWGVNFLAIDLGLQDTPPLVLVALRFAAVAVPLVFLVPRPAVPWRTILAIGTFMSLGQFAFVFTAIHLGLPAGLAPVVLQSQMIFTIAIAAVALRERPTRAQVVGAAVGLGGLVLVGVGRVDGEAGLASLVPLALCVAGALSWGIGNVVARTAPPSNGLGLVVWSALVVPVPALAASLVLDGPAVVGEAFATLGWQTLVSVAFTAGAASLVGYSIWNMLLGRHPAADVVPYTLLVPPVGITAAWLVLHEVPNALEFVGSAVLVAGVAIPTLVQVVGRRRARRRRAEASAPTAPVDTAAARAAAASGPVG</sequence>
<feature type="domain" description="EamA" evidence="8">
    <location>
        <begin position="7"/>
        <end position="130"/>
    </location>
</feature>
<dbReference type="PANTHER" id="PTHR32322">
    <property type="entry name" value="INNER MEMBRANE TRANSPORTER"/>
    <property type="match status" value="1"/>
</dbReference>
<name>A0ABN2UJL8_9MICO</name>
<evidence type="ECO:0000256" key="3">
    <source>
        <dbReference type="ARBA" id="ARBA00022692"/>
    </source>
</evidence>
<dbReference type="RefSeq" id="WP_344373708.1">
    <property type="nucleotide sequence ID" value="NZ_BAAAPW010000003.1"/>
</dbReference>
<feature type="transmembrane region" description="Helical" evidence="7">
    <location>
        <begin position="115"/>
        <end position="135"/>
    </location>
</feature>
<feature type="compositionally biased region" description="Low complexity" evidence="6">
    <location>
        <begin position="301"/>
        <end position="323"/>
    </location>
</feature>
<dbReference type="InterPro" id="IPR050638">
    <property type="entry name" value="AA-Vitamin_Transporters"/>
</dbReference>
<accession>A0ABN2UJL8</accession>
<proteinExistence type="inferred from homology"/>
<evidence type="ECO:0000256" key="4">
    <source>
        <dbReference type="ARBA" id="ARBA00022989"/>
    </source>
</evidence>
<keyword evidence="3 7" id="KW-0812">Transmembrane</keyword>
<dbReference type="InterPro" id="IPR037185">
    <property type="entry name" value="EmrE-like"/>
</dbReference>
<evidence type="ECO:0000256" key="6">
    <source>
        <dbReference type="SAM" id="MobiDB-lite"/>
    </source>
</evidence>
<dbReference type="Pfam" id="PF00892">
    <property type="entry name" value="EamA"/>
    <property type="match status" value="2"/>
</dbReference>
<evidence type="ECO:0000313" key="9">
    <source>
        <dbReference type="EMBL" id="GAA2037832.1"/>
    </source>
</evidence>
<feature type="transmembrane region" description="Helical" evidence="7">
    <location>
        <begin position="32"/>
        <end position="50"/>
    </location>
</feature>
<reference evidence="9 10" key="1">
    <citation type="journal article" date="2019" name="Int. J. Syst. Evol. Microbiol.">
        <title>The Global Catalogue of Microorganisms (GCM) 10K type strain sequencing project: providing services to taxonomists for standard genome sequencing and annotation.</title>
        <authorList>
            <consortium name="The Broad Institute Genomics Platform"/>
            <consortium name="The Broad Institute Genome Sequencing Center for Infectious Disease"/>
            <person name="Wu L."/>
            <person name="Ma J."/>
        </authorList>
    </citation>
    <scope>NUCLEOTIDE SEQUENCE [LARGE SCALE GENOMIC DNA]</scope>
    <source>
        <strain evidence="9 10">JCM 15672</strain>
    </source>
</reference>
<feature type="transmembrane region" description="Helical" evidence="7">
    <location>
        <begin position="62"/>
        <end position="82"/>
    </location>
</feature>
<dbReference type="InterPro" id="IPR000620">
    <property type="entry name" value="EamA_dom"/>
</dbReference>
<gene>
    <name evidence="9" type="ORF">GCM10009819_23150</name>
</gene>
<protein>
    <submittedName>
        <fullName evidence="9">EamA family transporter</fullName>
    </submittedName>
</protein>
<organism evidence="9 10">
    <name type="scientific">Agromyces tropicus</name>
    <dbReference type="NCBI Taxonomy" id="555371"/>
    <lineage>
        <taxon>Bacteria</taxon>
        <taxon>Bacillati</taxon>
        <taxon>Actinomycetota</taxon>
        <taxon>Actinomycetes</taxon>
        <taxon>Micrococcales</taxon>
        <taxon>Microbacteriaceae</taxon>
        <taxon>Agromyces</taxon>
    </lineage>
</organism>
<feature type="transmembrane region" description="Helical" evidence="7">
    <location>
        <begin position="88"/>
        <end position="108"/>
    </location>
</feature>